<dbReference type="GO" id="GO:0004800">
    <property type="term" value="F:thyroxine 5'-deiodinase activity"/>
    <property type="evidence" value="ECO:0007669"/>
    <property type="project" value="InterPro"/>
</dbReference>
<evidence type="ECO:0000313" key="1">
    <source>
        <dbReference type="EMBL" id="ELR17026.1"/>
    </source>
</evidence>
<accession>L8GY63</accession>
<proteinExistence type="predicted"/>
<dbReference type="SMR" id="L8GY63"/>
<dbReference type="PANTHER" id="PTHR11781">
    <property type="entry name" value="IODOTHYRONINE DEIODINASE"/>
    <property type="match status" value="1"/>
</dbReference>
<dbReference type="Pfam" id="PF00837">
    <property type="entry name" value="T4_deiodinase"/>
    <property type="match status" value="1"/>
</dbReference>
<dbReference type="GO" id="GO:0042403">
    <property type="term" value="P:thyroid hormone metabolic process"/>
    <property type="evidence" value="ECO:0007669"/>
    <property type="project" value="TreeGrafter"/>
</dbReference>
<dbReference type="InterPro" id="IPR000643">
    <property type="entry name" value="Iodothyronine_deiodinase"/>
</dbReference>
<dbReference type="Gene3D" id="3.40.30.10">
    <property type="entry name" value="Glutaredoxin"/>
    <property type="match status" value="1"/>
</dbReference>
<reference evidence="1 2" key="1">
    <citation type="journal article" date="2013" name="Genome Biol.">
        <title>Genome of Acanthamoeba castellanii highlights extensive lateral gene transfer and early evolution of tyrosine kinase signaling.</title>
        <authorList>
            <person name="Clarke M."/>
            <person name="Lohan A.J."/>
            <person name="Liu B."/>
            <person name="Lagkouvardos I."/>
            <person name="Roy S."/>
            <person name="Zafar N."/>
            <person name="Bertelli C."/>
            <person name="Schilde C."/>
            <person name="Kianianmomeni A."/>
            <person name="Burglin T.R."/>
            <person name="Frech C."/>
            <person name="Turcotte B."/>
            <person name="Kopec K.O."/>
            <person name="Synnott J.M."/>
            <person name="Choo C."/>
            <person name="Paponov I."/>
            <person name="Finkler A."/>
            <person name="Soon Heng Tan C."/>
            <person name="Hutchins A.P."/>
            <person name="Weinmeier T."/>
            <person name="Rattei T."/>
            <person name="Chu J.S."/>
            <person name="Gimenez G."/>
            <person name="Irimia M."/>
            <person name="Rigden D.J."/>
            <person name="Fitzpatrick D.A."/>
            <person name="Lorenzo-Morales J."/>
            <person name="Bateman A."/>
            <person name="Chiu C.H."/>
            <person name="Tang P."/>
            <person name="Hegemann P."/>
            <person name="Fromm H."/>
            <person name="Raoult D."/>
            <person name="Greub G."/>
            <person name="Miranda-Saavedra D."/>
            <person name="Chen N."/>
            <person name="Nash P."/>
            <person name="Ginger M.L."/>
            <person name="Horn M."/>
            <person name="Schaap P."/>
            <person name="Caler L."/>
            <person name="Loftus B."/>
        </authorList>
    </citation>
    <scope>NUCLEOTIDE SEQUENCE [LARGE SCALE GENOMIC DNA]</scope>
    <source>
        <strain evidence="1 2">Neff</strain>
    </source>
</reference>
<dbReference type="KEGG" id="acan:ACA1_132390"/>
<dbReference type="GeneID" id="14917768"/>
<dbReference type="EMBL" id="KB007975">
    <property type="protein sequence ID" value="ELR17026.1"/>
    <property type="molecule type" value="Genomic_DNA"/>
</dbReference>
<protein>
    <submittedName>
        <fullName evidence="1">Iodothyronine deiodinase</fullName>
    </submittedName>
</protein>
<dbReference type="PANTHER" id="PTHR11781:SF22">
    <property type="entry name" value="TYPE I IODOTHYRONINE DEIODINASE"/>
    <property type="match status" value="1"/>
</dbReference>
<dbReference type="OrthoDB" id="428577at2759"/>
<name>L8GY63_ACACF</name>
<sequence>MQAVFLSVYIDEAHPADGWALQCNDDDVDHMNDRACALFSAWPERLYIVQSGRIEFKGGPGPFGYILQDIDEWLADH</sequence>
<organism evidence="1 2">
    <name type="scientific">Acanthamoeba castellanii (strain ATCC 30010 / Neff)</name>
    <dbReference type="NCBI Taxonomy" id="1257118"/>
    <lineage>
        <taxon>Eukaryota</taxon>
        <taxon>Amoebozoa</taxon>
        <taxon>Discosea</taxon>
        <taxon>Longamoebia</taxon>
        <taxon>Centramoebida</taxon>
        <taxon>Acanthamoebidae</taxon>
        <taxon>Acanthamoeba</taxon>
    </lineage>
</organism>
<dbReference type="VEuPathDB" id="AmoebaDB:ACA1_132390"/>
<keyword evidence="2" id="KW-1185">Reference proteome</keyword>
<dbReference type="RefSeq" id="XP_004339039.1">
    <property type="nucleotide sequence ID" value="XM_004338991.1"/>
</dbReference>
<dbReference type="Proteomes" id="UP000011083">
    <property type="component" value="Unassembled WGS sequence"/>
</dbReference>
<evidence type="ECO:0000313" key="2">
    <source>
        <dbReference type="Proteomes" id="UP000011083"/>
    </source>
</evidence>
<dbReference type="AlphaFoldDB" id="L8GY63"/>
<gene>
    <name evidence="1" type="ORF">ACA1_132390</name>
</gene>